<dbReference type="PANTHER" id="PTHR38459">
    <property type="entry name" value="PROPHAGE BACTOPRENOL-LINKED GLUCOSE TRANSLOCASE HOMOLOG"/>
    <property type="match status" value="1"/>
</dbReference>
<dbReference type="RefSeq" id="WP_306634435.1">
    <property type="nucleotide sequence ID" value="NZ_JAUSXB010000001.1"/>
</dbReference>
<evidence type="ECO:0000256" key="4">
    <source>
        <dbReference type="ARBA" id="ARBA00022989"/>
    </source>
</evidence>
<evidence type="ECO:0000256" key="1">
    <source>
        <dbReference type="ARBA" id="ARBA00004141"/>
    </source>
</evidence>
<evidence type="ECO:0000313" key="8">
    <source>
        <dbReference type="EMBL" id="MDQ0673464.1"/>
    </source>
</evidence>
<dbReference type="EMBL" id="JAUSXB010000001">
    <property type="protein sequence ID" value="MDQ0673464.1"/>
    <property type="molecule type" value="Genomic_DNA"/>
</dbReference>
<feature type="transmembrane region" description="Helical" evidence="6">
    <location>
        <begin position="28"/>
        <end position="55"/>
    </location>
</feature>
<evidence type="ECO:0000256" key="6">
    <source>
        <dbReference type="SAM" id="Phobius"/>
    </source>
</evidence>
<feature type="transmembrane region" description="Helical" evidence="6">
    <location>
        <begin position="100"/>
        <end position="118"/>
    </location>
</feature>
<dbReference type="PANTHER" id="PTHR38459:SF1">
    <property type="entry name" value="PROPHAGE BACTOPRENOL-LINKED GLUCOSE TRANSLOCASE HOMOLOG"/>
    <property type="match status" value="1"/>
</dbReference>
<dbReference type="Pfam" id="PF04138">
    <property type="entry name" value="GtrA_DPMS_TM"/>
    <property type="match status" value="1"/>
</dbReference>
<evidence type="ECO:0000256" key="3">
    <source>
        <dbReference type="ARBA" id="ARBA00022692"/>
    </source>
</evidence>
<keyword evidence="5 6" id="KW-0472">Membrane</keyword>
<reference evidence="8 9" key="1">
    <citation type="submission" date="2023-07" db="EMBL/GenBank/DDBJ databases">
        <title>Comparative genomics of wheat-associated soil bacteria to identify genetic determinants of phenazine resistance.</title>
        <authorList>
            <person name="Mouncey N."/>
        </authorList>
    </citation>
    <scope>NUCLEOTIDE SEQUENCE [LARGE SCALE GENOMIC DNA]</scope>
    <source>
        <strain evidence="8 9">W1I3</strain>
    </source>
</reference>
<protein>
    <submittedName>
        <fullName evidence="8">Flippase GtrA</fullName>
    </submittedName>
</protein>
<feature type="transmembrane region" description="Helical" evidence="6">
    <location>
        <begin position="124"/>
        <end position="144"/>
    </location>
</feature>
<sequence>MPSSPLRASEPREDEEPNYPRARAWVRWIVASSVVRFLVVGGLSFALDLGLLVFLHEFLGVELWIATPVAFVVSLIFNFLLQRIFTFQATNNRGISAMKYVLLVVVNILVSDVIVTGFDTLGWSYMVGKATSTILTTVWNYFLYRHWIFKSSESSRKS</sequence>
<name>A0ABU0PHN1_9MICC</name>
<dbReference type="InterPro" id="IPR051401">
    <property type="entry name" value="GtrA_CellWall_Glycosyl"/>
</dbReference>
<evidence type="ECO:0000256" key="5">
    <source>
        <dbReference type="ARBA" id="ARBA00023136"/>
    </source>
</evidence>
<accession>A0ABU0PHN1</accession>
<dbReference type="InterPro" id="IPR007267">
    <property type="entry name" value="GtrA_DPMS_TM"/>
</dbReference>
<evidence type="ECO:0000256" key="2">
    <source>
        <dbReference type="ARBA" id="ARBA00009399"/>
    </source>
</evidence>
<keyword evidence="3 6" id="KW-0812">Transmembrane</keyword>
<evidence type="ECO:0000259" key="7">
    <source>
        <dbReference type="Pfam" id="PF04138"/>
    </source>
</evidence>
<comment type="caution">
    <text evidence="8">The sequence shown here is derived from an EMBL/GenBank/DDBJ whole genome shotgun (WGS) entry which is preliminary data.</text>
</comment>
<comment type="similarity">
    <text evidence="2">Belongs to the GtrA family.</text>
</comment>
<keyword evidence="9" id="KW-1185">Reference proteome</keyword>
<proteinExistence type="inferred from homology"/>
<feature type="transmembrane region" description="Helical" evidence="6">
    <location>
        <begin position="61"/>
        <end position="80"/>
    </location>
</feature>
<keyword evidence="4 6" id="KW-1133">Transmembrane helix</keyword>
<gene>
    <name evidence="8" type="ORF">QFZ36_001025</name>
</gene>
<feature type="domain" description="GtrA/DPMS transmembrane" evidence="7">
    <location>
        <begin position="36"/>
        <end position="149"/>
    </location>
</feature>
<dbReference type="Proteomes" id="UP001236806">
    <property type="component" value="Unassembled WGS sequence"/>
</dbReference>
<comment type="subcellular location">
    <subcellularLocation>
        <location evidence="1">Membrane</location>
        <topology evidence="1">Multi-pass membrane protein</topology>
    </subcellularLocation>
</comment>
<evidence type="ECO:0000313" key="9">
    <source>
        <dbReference type="Proteomes" id="UP001236806"/>
    </source>
</evidence>
<organism evidence="8 9">
    <name type="scientific">Pseudarthrobacter siccitolerans</name>
    <dbReference type="NCBI Taxonomy" id="861266"/>
    <lineage>
        <taxon>Bacteria</taxon>
        <taxon>Bacillati</taxon>
        <taxon>Actinomycetota</taxon>
        <taxon>Actinomycetes</taxon>
        <taxon>Micrococcales</taxon>
        <taxon>Micrococcaceae</taxon>
        <taxon>Pseudarthrobacter</taxon>
    </lineage>
</organism>